<dbReference type="RefSeq" id="WP_053047384.1">
    <property type="nucleotide sequence ID" value="NZ_CP059733.1"/>
</dbReference>
<gene>
    <name evidence="2" type="ORF">SG34_024020</name>
</gene>
<organism evidence="2 3">
    <name type="scientific">Thalassomonas viridans</name>
    <dbReference type="NCBI Taxonomy" id="137584"/>
    <lineage>
        <taxon>Bacteria</taxon>
        <taxon>Pseudomonadati</taxon>
        <taxon>Pseudomonadota</taxon>
        <taxon>Gammaproteobacteria</taxon>
        <taxon>Alteromonadales</taxon>
        <taxon>Colwelliaceae</taxon>
        <taxon>Thalassomonas</taxon>
    </lineage>
</organism>
<feature type="transmembrane region" description="Helical" evidence="1">
    <location>
        <begin position="777"/>
        <end position="801"/>
    </location>
</feature>
<feature type="transmembrane region" description="Helical" evidence="1">
    <location>
        <begin position="405"/>
        <end position="428"/>
    </location>
</feature>
<reference evidence="2 3" key="2">
    <citation type="journal article" date="2022" name="Mar. Drugs">
        <title>Bioassay-Guided Fractionation Leads to the Detection of Cholic Acid Generated by the Rare Thalassomonas sp.</title>
        <authorList>
            <person name="Pheiffer F."/>
            <person name="Schneider Y.K."/>
            <person name="Hansen E.H."/>
            <person name="Andersen J.H."/>
            <person name="Isaksson J."/>
            <person name="Busche T."/>
            <person name="R C."/>
            <person name="Kalinowski J."/>
            <person name="Zyl L.V."/>
            <person name="Trindade M."/>
        </authorList>
    </citation>
    <scope>NUCLEOTIDE SEQUENCE [LARGE SCALE GENOMIC DNA]</scope>
    <source>
        <strain evidence="2 3">XOM25</strain>
    </source>
</reference>
<dbReference type="CDD" id="cd12912">
    <property type="entry name" value="PDC2_MCP_like"/>
    <property type="match status" value="1"/>
</dbReference>
<evidence type="ECO:0000256" key="1">
    <source>
        <dbReference type="SAM" id="Phobius"/>
    </source>
</evidence>
<sequence>MKLFEQATALCRRGEPLIFRLTHTLTPLLLVLILVCLVASAWFHNQRQEWLAQQQEMSLKKARKAAYQAANEIDKTLKMVESAARSLAYELNAGRTHIGNLEQRLREQSKNTPLIFGVGAAYRPEVLKAYLTGQQDVSQEAPLLAMRGGAMSWGSSGCTTPELQPYLFAPYLRRNDQNNRQRDLVMVNKAYDYTCGDKFWYLCPLGLDPVNCPKPQVDSWQEPYFGQASQRMVEEFSLPFYAPQMAQQDGQPSGSVWANMSLRDFKKLMASMNFGHSGYGFILSPKGKFIAHPDSDYIKTARTITAEQLDGGDDLYALFSQAVAYGTRVGEHIDPLSGNPAIWVFEPIHRTQWVLGLVYQKQDLLGHPRVERLQLIAISLSLIALGLFFLLLMVRLFFPAGENRWWIYSWLVSLFLFIAIAGAWYTVIHYPIYKDGNSVSLDGYQDQDSIQAQDGTQTQKSHMIMSEWQVEQFQKDITGDNADKHKLRGDMPVFVPTGVFIQSLNFVDANSVKLTGYLWQKLPADAEGCGLDERQQALDSQRRKKNKTGAEPLGFWIRDPQGKCRAISAGVIFPEAKDIDSASPWPFLESYRHASADGGLTVGWYFDILLRQRFGYQLYPFDVENVWLRMWHRDIGKNVILIPDLSAYPGFNPVSLPGLEADFVLPGWQLVSSFFDYKAHGYRTNFGLANVEAKQNFPELHFNIILKRRFLGAFIGNLMPLLVVSAVLFALVLSTGREGRVEILGFSFSGVLASSSGLLFGVLIGHTELRAALKAAGLVYLESFYLIMYLMLLLVILNAYIFAKYPHCKLVKWSDNLLPKLIFWPLLFGLILTVTLHQFYLSF</sequence>
<dbReference type="EMBL" id="CP059733">
    <property type="protein sequence ID" value="WDE04374.1"/>
    <property type="molecule type" value="Genomic_DNA"/>
</dbReference>
<feature type="transmembrane region" description="Helical" evidence="1">
    <location>
        <begin position="25"/>
        <end position="43"/>
    </location>
</feature>
<keyword evidence="1" id="KW-1133">Transmembrane helix</keyword>
<dbReference type="Gene3D" id="3.30.450.20">
    <property type="entry name" value="PAS domain"/>
    <property type="match status" value="1"/>
</dbReference>
<accession>A0AAE9Z1L4</accession>
<evidence type="ECO:0000313" key="2">
    <source>
        <dbReference type="EMBL" id="WDE04374.1"/>
    </source>
</evidence>
<dbReference type="Proteomes" id="UP000032352">
    <property type="component" value="Chromosome"/>
</dbReference>
<name>A0AAE9Z1L4_9GAMM</name>
<protein>
    <recommendedName>
        <fullName evidence="4">Cache domain-containing protein</fullName>
    </recommendedName>
</protein>
<evidence type="ECO:0008006" key="4">
    <source>
        <dbReference type="Google" id="ProtNLM"/>
    </source>
</evidence>
<proteinExistence type="predicted"/>
<dbReference type="AlphaFoldDB" id="A0AAE9Z1L4"/>
<keyword evidence="1" id="KW-0812">Transmembrane</keyword>
<reference evidence="2 3" key="1">
    <citation type="journal article" date="2015" name="Genome Announc.">
        <title>Draft Genome Sequences of Marine Isolates of Thalassomonas viridans and Thalassomonas actiniarum.</title>
        <authorList>
            <person name="Olonade I."/>
            <person name="van Zyl L.J."/>
            <person name="Trindade M."/>
        </authorList>
    </citation>
    <scope>NUCLEOTIDE SEQUENCE [LARGE SCALE GENOMIC DNA]</scope>
    <source>
        <strain evidence="2 3">XOM25</strain>
    </source>
</reference>
<evidence type="ECO:0000313" key="3">
    <source>
        <dbReference type="Proteomes" id="UP000032352"/>
    </source>
</evidence>
<keyword evidence="3" id="KW-1185">Reference proteome</keyword>
<feature type="transmembrane region" description="Helical" evidence="1">
    <location>
        <begin position="710"/>
        <end position="731"/>
    </location>
</feature>
<dbReference type="KEGG" id="tvd:SG34_024020"/>
<keyword evidence="1" id="KW-0472">Membrane</keyword>
<feature type="transmembrane region" description="Helical" evidence="1">
    <location>
        <begin position="375"/>
        <end position="399"/>
    </location>
</feature>
<feature type="transmembrane region" description="Helical" evidence="1">
    <location>
        <begin position="743"/>
        <end position="765"/>
    </location>
</feature>
<feature type="transmembrane region" description="Helical" evidence="1">
    <location>
        <begin position="821"/>
        <end position="841"/>
    </location>
</feature>